<proteinExistence type="predicted"/>
<feature type="compositionally biased region" description="Low complexity" evidence="1">
    <location>
        <begin position="221"/>
        <end position="230"/>
    </location>
</feature>
<gene>
    <name evidence="2" type="primary">LOC114328461</name>
</gene>
<evidence type="ECO:0000256" key="1">
    <source>
        <dbReference type="SAM" id="MobiDB-lite"/>
    </source>
</evidence>
<dbReference type="RefSeq" id="XP_028133121.1">
    <property type="nucleotide sequence ID" value="XM_028277320.1"/>
</dbReference>
<reference evidence="2" key="1">
    <citation type="submission" date="2025-08" db="UniProtKB">
        <authorList>
            <consortium name="RefSeq"/>
        </authorList>
    </citation>
    <scope>IDENTIFICATION</scope>
    <source>
        <tissue evidence="2">Whole insect</tissue>
    </source>
</reference>
<sequence>MPRNTISGEDRQFVLNLLDYFTKEKENNGTLLPLSQVNQRVADALKISISSAIRIKRENKKKLLKNVISTPIVPNTASEIETQEVRDAVEGLIMLPTQLQIYCNEQGYSYTSKPGTSRIPSSPLNKKQNRSIMNEEYIHKKFRYKRYFEKQKFEEAVEKYRREAIQRFSNFDHSYCAQTCSDGFTRCLNTGEAPNFPATIDEHSQLTKASSETDTADDRSSTLTSSETEEQMLLLYDEQNSATFSGKI</sequence>
<feature type="region of interest" description="Disordered" evidence="1">
    <location>
        <begin position="204"/>
        <end position="230"/>
    </location>
</feature>
<dbReference type="AlphaFoldDB" id="A0A6P7FBX6"/>
<name>A0A6P7FBX6_DIAVI</name>
<organism evidence="2">
    <name type="scientific">Diabrotica virgifera virgifera</name>
    <name type="common">western corn rootworm</name>
    <dbReference type="NCBI Taxonomy" id="50390"/>
    <lineage>
        <taxon>Eukaryota</taxon>
        <taxon>Metazoa</taxon>
        <taxon>Ecdysozoa</taxon>
        <taxon>Arthropoda</taxon>
        <taxon>Hexapoda</taxon>
        <taxon>Insecta</taxon>
        <taxon>Pterygota</taxon>
        <taxon>Neoptera</taxon>
        <taxon>Endopterygota</taxon>
        <taxon>Coleoptera</taxon>
        <taxon>Polyphaga</taxon>
        <taxon>Cucujiformia</taxon>
        <taxon>Chrysomeloidea</taxon>
        <taxon>Chrysomelidae</taxon>
        <taxon>Galerucinae</taxon>
        <taxon>Diabroticina</taxon>
        <taxon>Diabroticites</taxon>
        <taxon>Diabrotica</taxon>
    </lineage>
</organism>
<dbReference type="OrthoDB" id="8069600at2759"/>
<evidence type="ECO:0000313" key="2">
    <source>
        <dbReference type="RefSeq" id="XP_028133121.1"/>
    </source>
</evidence>
<protein>
    <submittedName>
        <fullName evidence="2">Uncharacterized protein LOC114328461</fullName>
    </submittedName>
</protein>
<dbReference type="InParanoid" id="A0A6P7FBX6"/>
<accession>A0A6P7FBX6</accession>